<evidence type="ECO:0000313" key="2">
    <source>
        <dbReference type="Proteomes" id="UP001153331"/>
    </source>
</evidence>
<dbReference type="Proteomes" id="UP001153331">
    <property type="component" value="Unassembled WGS sequence"/>
</dbReference>
<protein>
    <submittedName>
        <fullName evidence="1">Uncharacterized protein</fullName>
    </submittedName>
</protein>
<evidence type="ECO:0000313" key="1">
    <source>
        <dbReference type="EMBL" id="KAJ8115784.1"/>
    </source>
</evidence>
<proteinExistence type="predicted"/>
<gene>
    <name evidence="1" type="ORF">OPT61_g2635</name>
</gene>
<sequence length="164" mass="18723">MEEDREATNLGPEVDEGMAEEPVAVPRQPKRRFVGRKTVEKSGDQPADPNANIEDSSAIQGVRRLLAVTFDSMTDTYCSRTASPHSSRLERHTRLYPARQRPQRCHRPPPTELQLRDPQMHTPYTDIRREVGSTTVPRRIAALRHDHLRHPDAVLPRHFDADHG</sequence>
<organism evidence="1 2">
    <name type="scientific">Boeremia exigua</name>
    <dbReference type="NCBI Taxonomy" id="749465"/>
    <lineage>
        <taxon>Eukaryota</taxon>
        <taxon>Fungi</taxon>
        <taxon>Dikarya</taxon>
        <taxon>Ascomycota</taxon>
        <taxon>Pezizomycotina</taxon>
        <taxon>Dothideomycetes</taxon>
        <taxon>Pleosporomycetidae</taxon>
        <taxon>Pleosporales</taxon>
        <taxon>Pleosporineae</taxon>
        <taxon>Didymellaceae</taxon>
        <taxon>Boeremia</taxon>
    </lineage>
</organism>
<comment type="caution">
    <text evidence="1">The sequence shown here is derived from an EMBL/GenBank/DDBJ whole genome shotgun (WGS) entry which is preliminary data.</text>
</comment>
<reference evidence="1" key="1">
    <citation type="submission" date="2022-11" db="EMBL/GenBank/DDBJ databases">
        <title>Genome Sequence of Boeremia exigua.</title>
        <authorList>
            <person name="Buettner E."/>
        </authorList>
    </citation>
    <scope>NUCLEOTIDE SEQUENCE</scope>
    <source>
        <strain evidence="1">CU02</strain>
    </source>
</reference>
<accession>A0ACC2IKX0</accession>
<keyword evidence="2" id="KW-1185">Reference proteome</keyword>
<name>A0ACC2IKX0_9PLEO</name>
<dbReference type="EMBL" id="JAPHNI010000122">
    <property type="protein sequence ID" value="KAJ8115784.1"/>
    <property type="molecule type" value="Genomic_DNA"/>
</dbReference>